<evidence type="ECO:0000313" key="1">
    <source>
        <dbReference type="EMBL" id="CAG8836395.1"/>
    </source>
</evidence>
<feature type="non-terminal residue" evidence="1">
    <location>
        <position position="1"/>
    </location>
</feature>
<organism evidence="1 2">
    <name type="scientific">Racocetra persica</name>
    <dbReference type="NCBI Taxonomy" id="160502"/>
    <lineage>
        <taxon>Eukaryota</taxon>
        <taxon>Fungi</taxon>
        <taxon>Fungi incertae sedis</taxon>
        <taxon>Mucoromycota</taxon>
        <taxon>Glomeromycotina</taxon>
        <taxon>Glomeromycetes</taxon>
        <taxon>Diversisporales</taxon>
        <taxon>Gigasporaceae</taxon>
        <taxon>Racocetra</taxon>
    </lineage>
</organism>
<evidence type="ECO:0000313" key="2">
    <source>
        <dbReference type="Proteomes" id="UP000789920"/>
    </source>
</evidence>
<reference evidence="1" key="1">
    <citation type="submission" date="2021-06" db="EMBL/GenBank/DDBJ databases">
        <authorList>
            <person name="Kallberg Y."/>
            <person name="Tangrot J."/>
            <person name="Rosling A."/>
        </authorList>
    </citation>
    <scope>NUCLEOTIDE SEQUENCE</scope>
    <source>
        <strain evidence="1">MA461A</strain>
    </source>
</reference>
<keyword evidence="2" id="KW-1185">Reference proteome</keyword>
<proteinExistence type="predicted"/>
<protein>
    <submittedName>
        <fullName evidence="1">34001_t:CDS:1</fullName>
    </submittedName>
</protein>
<name>A0ACA9SDN5_9GLOM</name>
<gene>
    <name evidence="1" type="ORF">RPERSI_LOCUS29915</name>
</gene>
<dbReference type="Proteomes" id="UP000789920">
    <property type="component" value="Unassembled WGS sequence"/>
</dbReference>
<accession>A0ACA9SDN5</accession>
<dbReference type="EMBL" id="CAJVQC010114608">
    <property type="protein sequence ID" value="CAG8836395.1"/>
    <property type="molecule type" value="Genomic_DNA"/>
</dbReference>
<sequence length="131" mass="15070">ELENLSQALEVALKYLAIDGRIIVISYHSLEDRIVKQIFRKHSGLNFQIITKKPLTPAPQEVQENHRSRSAKMRIRKALGFKSMKAFLTHTKKAQALQKKMEKEGIMGVMNDPQLRKQMEELQKRSGGQSK</sequence>
<comment type="caution">
    <text evidence="1">The sequence shown here is derived from an EMBL/GenBank/DDBJ whole genome shotgun (WGS) entry which is preliminary data.</text>
</comment>